<dbReference type="CDD" id="cd00082">
    <property type="entry name" value="HisKA"/>
    <property type="match status" value="1"/>
</dbReference>
<dbReference type="PROSITE" id="PS50885">
    <property type="entry name" value="HAMP"/>
    <property type="match status" value="1"/>
</dbReference>
<organism evidence="11 12">
    <name type="scientific">Hymenobacter setariae</name>
    <dbReference type="NCBI Taxonomy" id="2594794"/>
    <lineage>
        <taxon>Bacteria</taxon>
        <taxon>Pseudomonadati</taxon>
        <taxon>Bacteroidota</taxon>
        <taxon>Cytophagia</taxon>
        <taxon>Cytophagales</taxon>
        <taxon>Hymenobacteraceae</taxon>
        <taxon>Hymenobacter</taxon>
    </lineage>
</organism>
<protein>
    <recommendedName>
        <fullName evidence="3">histidine kinase</fullName>
        <ecNumber evidence="3">2.7.13.3</ecNumber>
    </recommendedName>
</protein>
<proteinExistence type="predicted"/>
<dbReference type="SMART" id="SM00388">
    <property type="entry name" value="HisKA"/>
    <property type="match status" value="1"/>
</dbReference>
<dbReference type="Pfam" id="PF02518">
    <property type="entry name" value="HATPase_c"/>
    <property type="match status" value="1"/>
</dbReference>
<keyword evidence="8" id="KW-1133">Transmembrane helix</keyword>
<dbReference type="CDD" id="cd19410">
    <property type="entry name" value="HK9-like_sensor"/>
    <property type="match status" value="1"/>
</dbReference>
<dbReference type="PROSITE" id="PS50109">
    <property type="entry name" value="HIS_KIN"/>
    <property type="match status" value="1"/>
</dbReference>
<dbReference type="Pfam" id="PF00512">
    <property type="entry name" value="HisKA"/>
    <property type="match status" value="1"/>
</dbReference>
<dbReference type="PRINTS" id="PR00344">
    <property type="entry name" value="BCTRLSENSOR"/>
</dbReference>
<dbReference type="Pfam" id="PF05227">
    <property type="entry name" value="CHASE3"/>
    <property type="match status" value="1"/>
</dbReference>
<comment type="catalytic activity">
    <reaction evidence="1">
        <text>ATP + protein L-histidine = ADP + protein N-phospho-L-histidine.</text>
        <dbReference type="EC" id="2.7.13.3"/>
    </reaction>
</comment>
<feature type="domain" description="Histidine kinase" evidence="9">
    <location>
        <begin position="283"/>
        <end position="497"/>
    </location>
</feature>
<evidence type="ECO:0000259" key="9">
    <source>
        <dbReference type="PROSITE" id="PS50109"/>
    </source>
</evidence>
<accession>A0A558BZF1</accession>
<dbReference type="OrthoDB" id="9786919at2"/>
<dbReference type="Proteomes" id="UP000317624">
    <property type="component" value="Unassembled WGS sequence"/>
</dbReference>
<dbReference type="Gene3D" id="6.10.340.10">
    <property type="match status" value="1"/>
</dbReference>
<evidence type="ECO:0000256" key="4">
    <source>
        <dbReference type="ARBA" id="ARBA00022553"/>
    </source>
</evidence>
<dbReference type="SUPFAM" id="SSF55874">
    <property type="entry name" value="ATPase domain of HSP90 chaperone/DNA topoisomerase II/histidine kinase"/>
    <property type="match status" value="1"/>
</dbReference>
<dbReference type="GO" id="GO:0000155">
    <property type="term" value="F:phosphorelay sensor kinase activity"/>
    <property type="evidence" value="ECO:0007669"/>
    <property type="project" value="InterPro"/>
</dbReference>
<dbReference type="GO" id="GO:0000156">
    <property type="term" value="F:phosphorelay response regulator activity"/>
    <property type="evidence" value="ECO:0007669"/>
    <property type="project" value="TreeGrafter"/>
</dbReference>
<evidence type="ECO:0000256" key="1">
    <source>
        <dbReference type="ARBA" id="ARBA00000085"/>
    </source>
</evidence>
<evidence type="ECO:0000256" key="8">
    <source>
        <dbReference type="SAM" id="Phobius"/>
    </source>
</evidence>
<dbReference type="RefSeq" id="WP_144847334.1">
    <property type="nucleotide sequence ID" value="NZ_VMRJ01000002.1"/>
</dbReference>
<dbReference type="SMART" id="SM00387">
    <property type="entry name" value="HATPase_c"/>
    <property type="match status" value="1"/>
</dbReference>
<keyword evidence="6" id="KW-0418">Kinase</keyword>
<name>A0A558BZF1_9BACT</name>
<keyword evidence="4" id="KW-0597">Phosphoprotein</keyword>
<sequence>MRINLTTKLFAGFLLLLGLFAAVLLLNYQLAGQVLRNSQRVEASQHVSADGTTLLRSIIDMETGFRGYLLIGNEQMLDPYYSGERDLLTRFKQLNEQLGNEPVQRQRLDTTRHLFQQWTAYTHMLVSEKRAARLGNPLQRGLEGMPHGSLAEGLVGKQVMDAIRHQMMLFDDTETANRQAQRERLADSITRAQRISGFVAALGLVLGLLWAVYLVRLLSRRLRSMILLARRLADGDYKTQIVDNEHDELSELTGALNGMAHTIDQNISQLEGRNQELDQFAYVVSHDLKAPLRGIESASRWIEEDMGKDNLPQHIREFLALMRQRVHRMENLITGILALARVGRVAEANEPVFVRQLLREITDTLSMPQGFKLELPFFLPTLVTNRTQLQQVFTNLISNAIKYHDHPSTGHIHIGCDEASGEFYRFSVQDDGPGIAPEYHERIFIIFQTLVERDALESTGVGLAIVKKIVERQGGRIWVESTEGEGATFYFTWPKQAVAIAAPATPPPTSSPQRKATAAAAS</sequence>
<dbReference type="PANTHER" id="PTHR42878:SF15">
    <property type="entry name" value="BACTERIOPHYTOCHROME"/>
    <property type="match status" value="1"/>
</dbReference>
<evidence type="ECO:0000313" key="12">
    <source>
        <dbReference type="Proteomes" id="UP000317624"/>
    </source>
</evidence>
<dbReference type="InterPro" id="IPR003660">
    <property type="entry name" value="HAMP_dom"/>
</dbReference>
<dbReference type="InterPro" id="IPR036097">
    <property type="entry name" value="HisK_dim/P_sf"/>
</dbReference>
<dbReference type="PANTHER" id="PTHR42878">
    <property type="entry name" value="TWO-COMPONENT HISTIDINE KINASE"/>
    <property type="match status" value="1"/>
</dbReference>
<evidence type="ECO:0000259" key="10">
    <source>
        <dbReference type="PROSITE" id="PS50885"/>
    </source>
</evidence>
<dbReference type="SMART" id="SM00304">
    <property type="entry name" value="HAMP"/>
    <property type="match status" value="1"/>
</dbReference>
<dbReference type="Gene3D" id="3.30.565.10">
    <property type="entry name" value="Histidine kinase-like ATPase, C-terminal domain"/>
    <property type="match status" value="1"/>
</dbReference>
<dbReference type="InterPro" id="IPR050351">
    <property type="entry name" value="BphY/WalK/GraS-like"/>
</dbReference>
<keyword evidence="8" id="KW-0812">Transmembrane</keyword>
<comment type="caution">
    <text evidence="11">The sequence shown here is derived from an EMBL/GenBank/DDBJ whole genome shotgun (WGS) entry which is preliminary data.</text>
</comment>
<evidence type="ECO:0000256" key="2">
    <source>
        <dbReference type="ARBA" id="ARBA00004370"/>
    </source>
</evidence>
<dbReference type="SUPFAM" id="SSF47384">
    <property type="entry name" value="Homodimeric domain of signal transducing histidine kinase"/>
    <property type="match status" value="1"/>
</dbReference>
<keyword evidence="5" id="KW-0808">Transferase</keyword>
<comment type="subcellular location">
    <subcellularLocation>
        <location evidence="2">Membrane</location>
    </subcellularLocation>
</comment>
<evidence type="ECO:0000256" key="7">
    <source>
        <dbReference type="SAM" id="MobiDB-lite"/>
    </source>
</evidence>
<dbReference type="InterPro" id="IPR004358">
    <property type="entry name" value="Sig_transdc_His_kin-like_C"/>
</dbReference>
<dbReference type="SUPFAM" id="SSF158472">
    <property type="entry name" value="HAMP domain-like"/>
    <property type="match status" value="1"/>
</dbReference>
<dbReference type="InterPro" id="IPR005467">
    <property type="entry name" value="His_kinase_dom"/>
</dbReference>
<gene>
    <name evidence="11" type="ORF">FNT36_10825</name>
</gene>
<dbReference type="AlphaFoldDB" id="A0A558BZF1"/>
<evidence type="ECO:0000256" key="5">
    <source>
        <dbReference type="ARBA" id="ARBA00022679"/>
    </source>
</evidence>
<dbReference type="InterPro" id="IPR007891">
    <property type="entry name" value="CHASE3"/>
</dbReference>
<feature type="region of interest" description="Disordered" evidence="7">
    <location>
        <begin position="503"/>
        <end position="522"/>
    </location>
</feature>
<dbReference type="GO" id="GO:0007234">
    <property type="term" value="P:osmosensory signaling via phosphorelay pathway"/>
    <property type="evidence" value="ECO:0007669"/>
    <property type="project" value="TreeGrafter"/>
</dbReference>
<evidence type="ECO:0000256" key="3">
    <source>
        <dbReference type="ARBA" id="ARBA00012438"/>
    </source>
</evidence>
<dbReference type="InterPro" id="IPR003661">
    <property type="entry name" value="HisK_dim/P_dom"/>
</dbReference>
<evidence type="ECO:0000256" key="6">
    <source>
        <dbReference type="ARBA" id="ARBA00022777"/>
    </source>
</evidence>
<feature type="transmembrane region" description="Helical" evidence="8">
    <location>
        <begin position="195"/>
        <end position="215"/>
    </location>
</feature>
<feature type="domain" description="HAMP" evidence="10">
    <location>
        <begin position="216"/>
        <end position="268"/>
    </location>
</feature>
<dbReference type="Gene3D" id="1.10.287.130">
    <property type="match status" value="1"/>
</dbReference>
<dbReference type="InterPro" id="IPR036890">
    <property type="entry name" value="HATPase_C_sf"/>
</dbReference>
<evidence type="ECO:0000313" key="11">
    <source>
        <dbReference type="EMBL" id="TVT41904.1"/>
    </source>
</evidence>
<dbReference type="GO" id="GO:0030295">
    <property type="term" value="F:protein kinase activator activity"/>
    <property type="evidence" value="ECO:0007669"/>
    <property type="project" value="TreeGrafter"/>
</dbReference>
<dbReference type="CDD" id="cd06225">
    <property type="entry name" value="HAMP"/>
    <property type="match status" value="1"/>
</dbReference>
<dbReference type="EC" id="2.7.13.3" evidence="3"/>
<dbReference type="InterPro" id="IPR003594">
    <property type="entry name" value="HATPase_dom"/>
</dbReference>
<dbReference type="EMBL" id="VMRJ01000002">
    <property type="protein sequence ID" value="TVT41904.1"/>
    <property type="molecule type" value="Genomic_DNA"/>
</dbReference>
<dbReference type="Pfam" id="PF00672">
    <property type="entry name" value="HAMP"/>
    <property type="match status" value="1"/>
</dbReference>
<reference evidence="11 12" key="1">
    <citation type="submission" date="2019-07" db="EMBL/GenBank/DDBJ databases">
        <title>Hymenobacter sp. straun FUR1 Genome sequencing and assembly.</title>
        <authorList>
            <person name="Chhetri G."/>
        </authorList>
    </citation>
    <scope>NUCLEOTIDE SEQUENCE [LARGE SCALE GENOMIC DNA]</scope>
    <source>
        <strain evidence="11 12">Fur1</strain>
    </source>
</reference>
<keyword evidence="8" id="KW-0472">Membrane</keyword>
<dbReference type="GO" id="GO:0016020">
    <property type="term" value="C:membrane"/>
    <property type="evidence" value="ECO:0007669"/>
    <property type="project" value="UniProtKB-SubCell"/>
</dbReference>
<keyword evidence="12" id="KW-1185">Reference proteome</keyword>